<protein>
    <recommendedName>
        <fullName evidence="3">DUF1788 domain-containing protein</fullName>
    </recommendedName>
</protein>
<evidence type="ECO:0000313" key="2">
    <source>
        <dbReference type="Proteomes" id="UP000271624"/>
    </source>
</evidence>
<proteinExistence type="predicted"/>
<sequence length="193" mass="22090">MLSLLDRISLLENDLKAVPQRISVHHDLPFAILRYDPKEEWEVRQQAKLLATRMGECGKEVRIISLAEMLWEAIQNSEGLEAIVDLERERGFNDAQEQVNIYLSDYDWCPLTNLLTASLQSLDPQKHIVFLTRAAAMAPAIYQMSKLLDEMQGRTRVTTILFYPGTLEGTTGLRMMGLKDREAMGNYRVKIYG</sequence>
<dbReference type="AlphaFoldDB" id="A0A3S1D096"/>
<name>A0A3S1D096_9CYAN</name>
<evidence type="ECO:0008006" key="3">
    <source>
        <dbReference type="Google" id="ProtNLM"/>
    </source>
</evidence>
<gene>
    <name evidence="1" type="ORF">DSM106972_068060</name>
</gene>
<dbReference type="InterPro" id="IPR014858">
    <property type="entry name" value="BrxB"/>
</dbReference>
<dbReference type="OrthoDB" id="1093513at2"/>
<dbReference type="Proteomes" id="UP000271624">
    <property type="component" value="Unassembled WGS sequence"/>
</dbReference>
<dbReference type="EMBL" id="RSCL01000020">
    <property type="protein sequence ID" value="RUT01255.1"/>
    <property type="molecule type" value="Genomic_DNA"/>
</dbReference>
<accession>A0A3S1D096</accession>
<dbReference type="RefSeq" id="WP_127084958.1">
    <property type="nucleotide sequence ID" value="NZ_RSCL01000020.1"/>
</dbReference>
<dbReference type="Pfam" id="PF08747">
    <property type="entry name" value="BrxB"/>
    <property type="match status" value="1"/>
</dbReference>
<keyword evidence="2" id="KW-1185">Reference proteome</keyword>
<reference evidence="1" key="1">
    <citation type="submission" date="2018-12" db="EMBL/GenBank/DDBJ databases">
        <authorList>
            <person name="Will S."/>
            <person name="Neumann-Schaal M."/>
            <person name="Henke P."/>
        </authorList>
    </citation>
    <scope>NUCLEOTIDE SEQUENCE</scope>
    <source>
        <strain evidence="1">PCC 7102</strain>
    </source>
</reference>
<reference evidence="1" key="2">
    <citation type="journal article" date="2019" name="Genome Biol. Evol.">
        <title>Day and night: Metabolic profiles and evolutionary relationships of six axenic non-marine cyanobacteria.</title>
        <authorList>
            <person name="Will S.E."/>
            <person name="Henke P."/>
            <person name="Boedeker C."/>
            <person name="Huang S."/>
            <person name="Brinkmann H."/>
            <person name="Rohde M."/>
            <person name="Jarek M."/>
            <person name="Friedl T."/>
            <person name="Seufert S."/>
            <person name="Schumacher M."/>
            <person name="Overmann J."/>
            <person name="Neumann-Schaal M."/>
            <person name="Petersen J."/>
        </authorList>
    </citation>
    <scope>NUCLEOTIDE SEQUENCE [LARGE SCALE GENOMIC DNA]</scope>
    <source>
        <strain evidence="1">PCC 7102</strain>
    </source>
</reference>
<organism evidence="1 2">
    <name type="scientific">Dulcicalothrix desertica PCC 7102</name>
    <dbReference type="NCBI Taxonomy" id="232991"/>
    <lineage>
        <taxon>Bacteria</taxon>
        <taxon>Bacillati</taxon>
        <taxon>Cyanobacteriota</taxon>
        <taxon>Cyanophyceae</taxon>
        <taxon>Nostocales</taxon>
        <taxon>Calotrichaceae</taxon>
        <taxon>Dulcicalothrix</taxon>
    </lineage>
</organism>
<evidence type="ECO:0000313" key="1">
    <source>
        <dbReference type="EMBL" id="RUT01255.1"/>
    </source>
</evidence>
<comment type="caution">
    <text evidence="1">The sequence shown here is derived from an EMBL/GenBank/DDBJ whole genome shotgun (WGS) entry which is preliminary data.</text>
</comment>